<sequence length="75" mass="8441">EKLNKEKEGGANEDASGGPRETTEQSFPIGDGRRKETRMSVVPIGDRRSRLREAESDIPPRFWRSVASSGAWKWP</sequence>
<organism evidence="2 3">
    <name type="scientific">Pleurodeles waltl</name>
    <name type="common">Iberian ribbed newt</name>
    <dbReference type="NCBI Taxonomy" id="8319"/>
    <lineage>
        <taxon>Eukaryota</taxon>
        <taxon>Metazoa</taxon>
        <taxon>Chordata</taxon>
        <taxon>Craniata</taxon>
        <taxon>Vertebrata</taxon>
        <taxon>Euteleostomi</taxon>
        <taxon>Amphibia</taxon>
        <taxon>Batrachia</taxon>
        <taxon>Caudata</taxon>
        <taxon>Salamandroidea</taxon>
        <taxon>Salamandridae</taxon>
        <taxon>Pleurodelinae</taxon>
        <taxon>Pleurodeles</taxon>
    </lineage>
</organism>
<protein>
    <submittedName>
        <fullName evidence="2">Uncharacterized protein</fullName>
    </submittedName>
</protein>
<evidence type="ECO:0000256" key="1">
    <source>
        <dbReference type="SAM" id="MobiDB-lite"/>
    </source>
</evidence>
<proteinExistence type="predicted"/>
<reference evidence="2" key="1">
    <citation type="journal article" date="2022" name="bioRxiv">
        <title>Sequencing and chromosome-scale assembly of the giantPleurodeles waltlgenome.</title>
        <authorList>
            <person name="Brown T."/>
            <person name="Elewa A."/>
            <person name="Iarovenko S."/>
            <person name="Subramanian E."/>
            <person name="Araus A.J."/>
            <person name="Petzold A."/>
            <person name="Susuki M."/>
            <person name="Suzuki K.-i.T."/>
            <person name="Hayashi T."/>
            <person name="Toyoda A."/>
            <person name="Oliveira C."/>
            <person name="Osipova E."/>
            <person name="Leigh N.D."/>
            <person name="Simon A."/>
            <person name="Yun M.H."/>
        </authorList>
    </citation>
    <scope>NUCLEOTIDE SEQUENCE</scope>
    <source>
        <strain evidence="2">20211129_DDA</strain>
        <tissue evidence="2">Liver</tissue>
    </source>
</reference>
<gene>
    <name evidence="2" type="ORF">NDU88_006671</name>
</gene>
<dbReference type="Proteomes" id="UP001066276">
    <property type="component" value="Chromosome 11"/>
</dbReference>
<feature type="non-terminal residue" evidence="2">
    <location>
        <position position="75"/>
    </location>
</feature>
<evidence type="ECO:0000313" key="2">
    <source>
        <dbReference type="EMBL" id="KAJ1093571.1"/>
    </source>
</evidence>
<dbReference type="AlphaFoldDB" id="A0AAV7LPR9"/>
<feature type="region of interest" description="Disordered" evidence="1">
    <location>
        <begin position="1"/>
        <end position="42"/>
    </location>
</feature>
<feature type="non-terminal residue" evidence="2">
    <location>
        <position position="1"/>
    </location>
</feature>
<evidence type="ECO:0000313" key="3">
    <source>
        <dbReference type="Proteomes" id="UP001066276"/>
    </source>
</evidence>
<name>A0AAV7LPR9_PLEWA</name>
<dbReference type="EMBL" id="JANPWB010000015">
    <property type="protein sequence ID" value="KAJ1093571.1"/>
    <property type="molecule type" value="Genomic_DNA"/>
</dbReference>
<keyword evidence="3" id="KW-1185">Reference proteome</keyword>
<feature type="compositionally biased region" description="Basic and acidic residues" evidence="1">
    <location>
        <begin position="1"/>
        <end position="10"/>
    </location>
</feature>
<comment type="caution">
    <text evidence="2">The sequence shown here is derived from an EMBL/GenBank/DDBJ whole genome shotgun (WGS) entry which is preliminary data.</text>
</comment>
<accession>A0AAV7LPR9</accession>